<feature type="domain" description="MH1" evidence="11">
    <location>
        <begin position="50"/>
        <end position="174"/>
    </location>
</feature>
<dbReference type="PROSITE" id="PS51076">
    <property type="entry name" value="MH2"/>
    <property type="match status" value="1"/>
</dbReference>
<dbReference type="AlphaFoldDB" id="A0AAV0Y748"/>
<evidence type="ECO:0000256" key="7">
    <source>
        <dbReference type="ARBA" id="ARBA00023163"/>
    </source>
</evidence>
<dbReference type="GO" id="GO:0040024">
    <property type="term" value="P:dauer larval development"/>
    <property type="evidence" value="ECO:0007669"/>
    <property type="project" value="UniProtKB-ARBA"/>
</dbReference>
<dbReference type="InterPro" id="IPR017855">
    <property type="entry name" value="SMAD-like_dom_sf"/>
</dbReference>
<evidence type="ECO:0000256" key="1">
    <source>
        <dbReference type="ARBA" id="ARBA00005545"/>
    </source>
</evidence>
<dbReference type="GO" id="GO:0070411">
    <property type="term" value="F:I-SMAD binding"/>
    <property type="evidence" value="ECO:0007669"/>
    <property type="project" value="TreeGrafter"/>
</dbReference>
<dbReference type="FunFam" id="2.60.200.10:FF:000002">
    <property type="entry name" value="Mothers against decapentaplegic homolog"/>
    <property type="match status" value="1"/>
</dbReference>
<evidence type="ECO:0000256" key="3">
    <source>
        <dbReference type="ARBA" id="ARBA00022723"/>
    </source>
</evidence>
<keyword evidence="7 9" id="KW-0804">Transcription</keyword>
<dbReference type="EMBL" id="CARXXK010001561">
    <property type="protein sequence ID" value="CAI6376725.1"/>
    <property type="molecule type" value="Genomic_DNA"/>
</dbReference>
<feature type="compositionally biased region" description="Polar residues" evidence="10">
    <location>
        <begin position="208"/>
        <end position="222"/>
    </location>
</feature>
<dbReference type="GO" id="GO:0050793">
    <property type="term" value="P:regulation of developmental process"/>
    <property type="evidence" value="ECO:0007669"/>
    <property type="project" value="UniProtKB-ARBA"/>
</dbReference>
<dbReference type="GO" id="GO:0005737">
    <property type="term" value="C:cytoplasm"/>
    <property type="evidence" value="ECO:0007669"/>
    <property type="project" value="UniProtKB-SubCell"/>
</dbReference>
<dbReference type="GO" id="GO:0051239">
    <property type="term" value="P:regulation of multicellular organismal process"/>
    <property type="evidence" value="ECO:0007669"/>
    <property type="project" value="UniProtKB-ARBA"/>
</dbReference>
<evidence type="ECO:0000256" key="6">
    <source>
        <dbReference type="ARBA" id="ARBA00023125"/>
    </source>
</evidence>
<dbReference type="InterPro" id="IPR036578">
    <property type="entry name" value="SMAD_MH1_sf"/>
</dbReference>
<evidence type="ECO:0000256" key="2">
    <source>
        <dbReference type="ARBA" id="ARBA00022490"/>
    </source>
</evidence>
<dbReference type="GO" id="GO:0009653">
    <property type="term" value="P:anatomical structure morphogenesis"/>
    <property type="evidence" value="ECO:0007669"/>
    <property type="project" value="TreeGrafter"/>
</dbReference>
<organism evidence="13 14">
    <name type="scientific">Macrosiphum euphorbiae</name>
    <name type="common">potato aphid</name>
    <dbReference type="NCBI Taxonomy" id="13131"/>
    <lineage>
        <taxon>Eukaryota</taxon>
        <taxon>Metazoa</taxon>
        <taxon>Ecdysozoa</taxon>
        <taxon>Arthropoda</taxon>
        <taxon>Hexapoda</taxon>
        <taxon>Insecta</taxon>
        <taxon>Pterygota</taxon>
        <taxon>Neoptera</taxon>
        <taxon>Paraneoptera</taxon>
        <taxon>Hemiptera</taxon>
        <taxon>Sternorrhyncha</taxon>
        <taxon>Aphidomorpha</taxon>
        <taxon>Aphidoidea</taxon>
        <taxon>Aphididae</taxon>
        <taxon>Macrosiphini</taxon>
        <taxon>Macrosiphum</taxon>
    </lineage>
</organism>
<evidence type="ECO:0000256" key="10">
    <source>
        <dbReference type="SAM" id="MobiDB-lite"/>
    </source>
</evidence>
<dbReference type="GO" id="GO:0046872">
    <property type="term" value="F:metal ion binding"/>
    <property type="evidence" value="ECO:0007669"/>
    <property type="project" value="UniProtKB-KW"/>
</dbReference>
<keyword evidence="6" id="KW-0238">DNA-binding</keyword>
<dbReference type="GO" id="GO:0071144">
    <property type="term" value="C:heteromeric SMAD protein complex"/>
    <property type="evidence" value="ECO:0007669"/>
    <property type="project" value="TreeGrafter"/>
</dbReference>
<evidence type="ECO:0000259" key="12">
    <source>
        <dbReference type="PROSITE" id="PS51076"/>
    </source>
</evidence>
<evidence type="ECO:0000259" key="11">
    <source>
        <dbReference type="PROSITE" id="PS51075"/>
    </source>
</evidence>
<dbReference type="InterPro" id="IPR008984">
    <property type="entry name" value="SMAD_FHA_dom_sf"/>
</dbReference>
<evidence type="ECO:0000313" key="13">
    <source>
        <dbReference type="EMBL" id="CAI6376725.1"/>
    </source>
</evidence>
<dbReference type="SMART" id="SM00524">
    <property type="entry name" value="DWB"/>
    <property type="match status" value="1"/>
</dbReference>
<dbReference type="PROSITE" id="PS51075">
    <property type="entry name" value="MH1"/>
    <property type="match status" value="1"/>
</dbReference>
<name>A0AAV0Y748_9HEMI</name>
<dbReference type="CDD" id="cd10498">
    <property type="entry name" value="MH2_SMAD_4"/>
    <property type="match status" value="1"/>
</dbReference>
<feature type="region of interest" description="Disordered" evidence="10">
    <location>
        <begin position="189"/>
        <end position="224"/>
    </location>
</feature>
<accession>A0AAV0Y748</accession>
<comment type="subcellular location">
    <subcellularLocation>
        <location evidence="9">Cytoplasm</location>
    </subcellularLocation>
    <subcellularLocation>
        <location evidence="9">Nucleus</location>
    </subcellularLocation>
</comment>
<keyword evidence="14" id="KW-1185">Reference proteome</keyword>
<dbReference type="GO" id="GO:0000978">
    <property type="term" value="F:RNA polymerase II cis-regulatory region sequence-specific DNA binding"/>
    <property type="evidence" value="ECO:0007669"/>
    <property type="project" value="TreeGrafter"/>
</dbReference>
<evidence type="ECO:0000313" key="14">
    <source>
        <dbReference type="Proteomes" id="UP001160148"/>
    </source>
</evidence>
<dbReference type="InterPro" id="IPR001132">
    <property type="entry name" value="SMAD_dom_Dwarfin-type"/>
</dbReference>
<comment type="caution">
    <text evidence="13">The sequence shown here is derived from an EMBL/GenBank/DDBJ whole genome shotgun (WGS) entry which is preliminary data.</text>
</comment>
<dbReference type="Gene3D" id="3.90.520.10">
    <property type="entry name" value="SMAD MH1 domain"/>
    <property type="match status" value="1"/>
</dbReference>
<evidence type="ECO:0000256" key="9">
    <source>
        <dbReference type="RuleBase" id="RU361195"/>
    </source>
</evidence>
<dbReference type="CDD" id="cd10492">
    <property type="entry name" value="MH1_SMAD_4"/>
    <property type="match status" value="1"/>
</dbReference>
<dbReference type="PANTHER" id="PTHR13703">
    <property type="entry name" value="SMAD"/>
    <property type="match status" value="1"/>
</dbReference>
<evidence type="ECO:0000256" key="8">
    <source>
        <dbReference type="ARBA" id="ARBA00023242"/>
    </source>
</evidence>
<keyword evidence="5 9" id="KW-0805">Transcription regulation</keyword>
<reference evidence="13 14" key="1">
    <citation type="submission" date="2023-01" db="EMBL/GenBank/DDBJ databases">
        <authorList>
            <person name="Whitehead M."/>
        </authorList>
    </citation>
    <scope>NUCLEOTIDE SEQUENCE [LARGE SCALE GENOMIC DNA]</scope>
</reference>
<dbReference type="InterPro" id="IPR013019">
    <property type="entry name" value="MAD_homology_MH1"/>
</dbReference>
<feature type="domain" description="MH2" evidence="12">
    <location>
        <begin position="369"/>
        <end position="597"/>
    </location>
</feature>
<protein>
    <recommendedName>
        <fullName evidence="9">Mothers against decapentaplegic homolog</fullName>
        <shortName evidence="9">MAD homolog</shortName>
        <shortName evidence="9">Mothers against DPP homolog</shortName>
    </recommendedName>
    <alternativeName>
        <fullName evidence="9">SMAD family member</fullName>
    </alternativeName>
</protein>
<dbReference type="SMART" id="SM00523">
    <property type="entry name" value="DWA"/>
    <property type="match status" value="1"/>
</dbReference>
<dbReference type="FunFam" id="3.90.520.10:FF:000002">
    <property type="entry name" value="Mothers against decapentaplegic homolog"/>
    <property type="match status" value="1"/>
</dbReference>
<keyword evidence="4" id="KW-0862">Zinc</keyword>
<proteinExistence type="inferred from homology"/>
<dbReference type="InterPro" id="IPR003619">
    <property type="entry name" value="MAD_homology1_Dwarfin-type"/>
</dbReference>
<gene>
    <name evidence="13" type="ORF">MEUPH1_LOCUS30066</name>
</gene>
<dbReference type="Gene3D" id="2.60.200.10">
    <property type="match status" value="1"/>
</dbReference>
<keyword evidence="2 9" id="KW-0963">Cytoplasm</keyword>
<dbReference type="Pfam" id="PF03165">
    <property type="entry name" value="MH1"/>
    <property type="match status" value="1"/>
</dbReference>
<dbReference type="SUPFAM" id="SSF49879">
    <property type="entry name" value="SMAD/FHA domain"/>
    <property type="match status" value="1"/>
</dbReference>
<dbReference type="Pfam" id="PF03166">
    <property type="entry name" value="MH2"/>
    <property type="match status" value="1"/>
</dbReference>
<dbReference type="GO" id="GO:0030509">
    <property type="term" value="P:BMP signaling pathway"/>
    <property type="evidence" value="ECO:0007669"/>
    <property type="project" value="TreeGrafter"/>
</dbReference>
<dbReference type="PANTHER" id="PTHR13703:SF45">
    <property type="entry name" value="MOTHERS AGAINST DECAPENTAPLEGIC HOMOLOG"/>
    <property type="match status" value="1"/>
</dbReference>
<dbReference type="SUPFAM" id="SSF56366">
    <property type="entry name" value="SMAD MH1 domain"/>
    <property type="match status" value="1"/>
</dbReference>
<comment type="similarity">
    <text evidence="1 9">Belongs to the dwarfin/SMAD family.</text>
</comment>
<evidence type="ECO:0000256" key="4">
    <source>
        <dbReference type="ARBA" id="ARBA00022833"/>
    </source>
</evidence>
<dbReference type="GO" id="GO:0030154">
    <property type="term" value="P:cell differentiation"/>
    <property type="evidence" value="ECO:0007669"/>
    <property type="project" value="TreeGrafter"/>
</dbReference>
<evidence type="ECO:0000256" key="5">
    <source>
        <dbReference type="ARBA" id="ARBA00023015"/>
    </source>
</evidence>
<keyword evidence="8 9" id="KW-0539">Nucleus</keyword>
<sequence>MDNDPRNVLMLGQYAQAPPQPAQVQQPPAHQPIRIIQQSSVPTSADACLSIVHSLMCHRQGWEKEPFAKRAIESLVKKLKEKREELDSLIIAITTNGSLPSKCVTIQRTLDGRLQVAGRKFFPHVIYARIWRWPDLHKNELKHLKHCQYAFDKRCDSVCVNPYHYERIMSPMIDLSDLTLQCGTSTNGSGLRDEYTAGEEGMSRSPPDFSSSNMDSDASGNSPAAIVQHHLPPLYRQQNLATDVSQQSAVPQASGDIVVGLFGPTLQQQQRPNHQIGLNSLVQTKSESCKNWIQGTPSHIPPNEPPNMPLQNPSMFPGQEEDILLPSQTTMTPHNYQGPTASMPGTIAGGAAEMGLSGLLTSQPTPEYWCSIAYFELDTQVGETFKVSSNIPHVIVDGYVDPSRISRFCLGALSNVQRTEQSEKARLHIGKGVQLDLIGEGDVWLKCQSGNSVFVQSYYLDTEAGRAPGDAVHKVYPQAYIKVFDLGHCYRQMCEQAETAQAAAITQAAAVAGHIAGPHNVGGIAPAISLSAAAGIGVDDLRRWCILRLSFVKGWGSDYLRTSIKETPCWIEVHLHRALQLLDEVLHSMQIDGPSRA</sequence>
<dbReference type="InterPro" id="IPR013790">
    <property type="entry name" value="Dwarfin"/>
</dbReference>
<dbReference type="GO" id="GO:0060395">
    <property type="term" value="P:SMAD protein signal transduction"/>
    <property type="evidence" value="ECO:0007669"/>
    <property type="project" value="TreeGrafter"/>
</dbReference>
<dbReference type="GO" id="GO:0000981">
    <property type="term" value="F:DNA-binding transcription factor activity, RNA polymerase II-specific"/>
    <property type="evidence" value="ECO:0007669"/>
    <property type="project" value="TreeGrafter"/>
</dbReference>
<dbReference type="Proteomes" id="UP001160148">
    <property type="component" value="Unassembled WGS sequence"/>
</dbReference>
<keyword evidence="3" id="KW-0479">Metal-binding</keyword>